<evidence type="ECO:0000256" key="1">
    <source>
        <dbReference type="ARBA" id="ARBA00022448"/>
    </source>
</evidence>
<name>A0A2Z2HZD2_9EURY</name>
<evidence type="ECO:0000313" key="6">
    <source>
        <dbReference type="Proteomes" id="UP000250088"/>
    </source>
</evidence>
<gene>
    <name evidence="5" type="ORF">B1756_17440</name>
</gene>
<dbReference type="SUPFAM" id="SSF52540">
    <property type="entry name" value="P-loop containing nucleoside triphosphate hydrolases"/>
    <property type="match status" value="1"/>
</dbReference>
<dbReference type="OrthoDB" id="40048at2157"/>
<dbReference type="PROSITE" id="PS50893">
    <property type="entry name" value="ABC_TRANSPORTER_2"/>
    <property type="match status" value="1"/>
</dbReference>
<dbReference type="Gene3D" id="3.40.50.300">
    <property type="entry name" value="P-loop containing nucleotide triphosphate hydrolases"/>
    <property type="match status" value="1"/>
</dbReference>
<evidence type="ECO:0000313" key="5">
    <source>
        <dbReference type="EMBL" id="ARS91327.1"/>
    </source>
</evidence>
<dbReference type="Proteomes" id="UP000250088">
    <property type="component" value="Chromosome"/>
</dbReference>
<dbReference type="InterPro" id="IPR003439">
    <property type="entry name" value="ABC_transporter-like_ATP-bd"/>
</dbReference>
<dbReference type="KEGG" id="naj:B1756_17440"/>
<dbReference type="GeneID" id="32895895"/>
<feature type="domain" description="ABC transporter" evidence="4">
    <location>
        <begin position="12"/>
        <end position="231"/>
    </location>
</feature>
<dbReference type="SMART" id="SM00382">
    <property type="entry name" value="AAA"/>
    <property type="match status" value="1"/>
</dbReference>
<evidence type="ECO:0000259" key="4">
    <source>
        <dbReference type="PROSITE" id="PS50893"/>
    </source>
</evidence>
<sequence>MSERTHPGGSILEVTSVDRDFGTVSVLEDVTVGIDGGAVTALIGPNGSGKTTLLRVLAGLLEPTGGTVSYHGPETVRQIGYLPQQPAFRPGFTVLETLGFYAALVGADESAARDRLRLVGLEDAADRQVDALSGGMTRLVGIAQATIGDPPVVVLDEPGSGLDPGMRQHVFEIAGELAADGTAVLLSSHDLALVERTVDDVVLIEDGQIRETGSPDRLCDRLGVGSLRDVYDEGTAGEAGTVRVQGVSS</sequence>
<dbReference type="EMBL" id="CP019893">
    <property type="protein sequence ID" value="ARS91327.1"/>
    <property type="molecule type" value="Genomic_DNA"/>
</dbReference>
<dbReference type="GO" id="GO:0016887">
    <property type="term" value="F:ATP hydrolysis activity"/>
    <property type="evidence" value="ECO:0007669"/>
    <property type="project" value="InterPro"/>
</dbReference>
<keyword evidence="3 5" id="KW-0067">ATP-binding</keyword>
<accession>A0A2Z2HZD2</accession>
<protein>
    <submittedName>
        <fullName evidence="5">Multidrug ABC transporter ATP-binding protein</fullName>
    </submittedName>
</protein>
<dbReference type="CDD" id="cd03230">
    <property type="entry name" value="ABC_DR_subfamily_A"/>
    <property type="match status" value="1"/>
</dbReference>
<dbReference type="InterPro" id="IPR003593">
    <property type="entry name" value="AAA+_ATPase"/>
</dbReference>
<keyword evidence="1" id="KW-0813">Transport</keyword>
<dbReference type="GO" id="GO:0005524">
    <property type="term" value="F:ATP binding"/>
    <property type="evidence" value="ECO:0007669"/>
    <property type="project" value="UniProtKB-KW"/>
</dbReference>
<dbReference type="PANTHER" id="PTHR42939">
    <property type="entry name" value="ABC TRANSPORTER ATP-BINDING PROTEIN ALBC-RELATED"/>
    <property type="match status" value="1"/>
</dbReference>
<keyword evidence="6" id="KW-1185">Reference proteome</keyword>
<dbReference type="PANTHER" id="PTHR42939:SF1">
    <property type="entry name" value="ABC TRANSPORTER ATP-BINDING PROTEIN ALBC-RELATED"/>
    <property type="match status" value="1"/>
</dbReference>
<dbReference type="InterPro" id="IPR051782">
    <property type="entry name" value="ABC_Transporter_VariousFunc"/>
</dbReference>
<evidence type="ECO:0000256" key="2">
    <source>
        <dbReference type="ARBA" id="ARBA00022741"/>
    </source>
</evidence>
<dbReference type="Pfam" id="PF00005">
    <property type="entry name" value="ABC_tran"/>
    <property type="match status" value="1"/>
</dbReference>
<organism evidence="5 6">
    <name type="scientific">Natrarchaeobaculum aegyptiacum</name>
    <dbReference type="NCBI Taxonomy" id="745377"/>
    <lineage>
        <taxon>Archaea</taxon>
        <taxon>Methanobacteriati</taxon>
        <taxon>Methanobacteriota</taxon>
        <taxon>Stenosarchaea group</taxon>
        <taxon>Halobacteria</taxon>
        <taxon>Halobacteriales</taxon>
        <taxon>Natrialbaceae</taxon>
        <taxon>Natrarchaeobaculum</taxon>
    </lineage>
</organism>
<dbReference type="InterPro" id="IPR027417">
    <property type="entry name" value="P-loop_NTPase"/>
</dbReference>
<reference evidence="6" key="1">
    <citation type="submission" date="2017-02" db="EMBL/GenBank/DDBJ databases">
        <title>Natronthermophilus aegyptiacus gen. nov.,sp. nov., an aerobic, extremely halophilic alkalithermophilic archaeon isolated from the athalassohaline Wadi An Natrun, Egypt.</title>
        <authorList>
            <person name="Zhao B."/>
        </authorList>
    </citation>
    <scope>NUCLEOTIDE SEQUENCE [LARGE SCALE GENOMIC DNA]</scope>
    <source>
        <strain evidence="6">JW/NM-HA 15</strain>
    </source>
</reference>
<keyword evidence="2" id="KW-0547">Nucleotide-binding</keyword>
<evidence type="ECO:0000256" key="3">
    <source>
        <dbReference type="ARBA" id="ARBA00022840"/>
    </source>
</evidence>
<dbReference type="AlphaFoldDB" id="A0A2Z2HZD2"/>
<proteinExistence type="predicted"/>
<dbReference type="RefSeq" id="WP_086889695.1">
    <property type="nucleotide sequence ID" value="NZ_CP019893.1"/>
</dbReference>